<gene>
    <name evidence="2" type="ORF">Agub_g12155</name>
</gene>
<dbReference type="EMBL" id="BMAR01000034">
    <property type="protein sequence ID" value="GFR50007.1"/>
    <property type="molecule type" value="Genomic_DNA"/>
</dbReference>
<feature type="compositionally biased region" description="Polar residues" evidence="1">
    <location>
        <begin position="181"/>
        <end position="201"/>
    </location>
</feature>
<proteinExistence type="predicted"/>
<evidence type="ECO:0000313" key="3">
    <source>
        <dbReference type="Proteomes" id="UP001054857"/>
    </source>
</evidence>
<evidence type="ECO:0000256" key="1">
    <source>
        <dbReference type="SAM" id="MobiDB-lite"/>
    </source>
</evidence>
<sequence length="494" mass="49215">MECLEQLLAQRLTDPVPEPVPEPGPLRAEPVHASAPEATPHHKQTTYAKCRRNSLTLTVPRSPLLLPQVSCPEDQLDDVYALLPAANGSNSTKLPPLLELSPLTSPKTATAFTNAISSHHDSPSSPQLQPGSSSSCLAPPTAPRGSALQRRFSGSCSGANPVPSFQRNSANQALEAGSGISGSIQAQHSIGSSRNRTSTSDLAGVPNSPPLMHPPSPQRPAGPPNSPGSYRARRMSAYAGDRALHCTPSFPSPPSGPTSPAYHPSSIPTSASFTASNTAGASSSIFYNPAIATLALQEPSPTGLASPAQPTTTTTTITINSTTTTTSVSAPINPAACEALGPFPALPRLQPPRAAGMLARSFLRLVGGSRGGGGSGKKQPIRSSSIDLHATSGGSASGREALLAAAAAVSAAASTAAAPAGLSSAPSSNATAAVAAGGSAGHAAPLSPLLRSHEGVQLAWGAGPAPGHVLPSPPHAGGSALVPTGAAAAAAAVG</sequence>
<feature type="compositionally biased region" description="Polar residues" evidence="1">
    <location>
        <begin position="152"/>
        <end position="164"/>
    </location>
</feature>
<feature type="non-terminal residue" evidence="2">
    <location>
        <position position="1"/>
    </location>
</feature>
<accession>A0AAD3E029</accession>
<protein>
    <submittedName>
        <fullName evidence="2">Uncharacterized protein</fullName>
    </submittedName>
</protein>
<feature type="region of interest" description="Disordered" evidence="1">
    <location>
        <begin position="116"/>
        <end position="164"/>
    </location>
</feature>
<feature type="region of interest" description="Disordered" evidence="1">
    <location>
        <begin position="368"/>
        <end position="393"/>
    </location>
</feature>
<dbReference type="Proteomes" id="UP001054857">
    <property type="component" value="Unassembled WGS sequence"/>
</dbReference>
<name>A0AAD3E029_9CHLO</name>
<feature type="compositionally biased region" description="Pro residues" evidence="1">
    <location>
        <begin position="207"/>
        <end position="226"/>
    </location>
</feature>
<feature type="region of interest" description="Disordered" evidence="1">
    <location>
        <begin position="9"/>
        <end position="47"/>
    </location>
</feature>
<organism evidence="2 3">
    <name type="scientific">Astrephomene gubernaculifera</name>
    <dbReference type="NCBI Taxonomy" id="47775"/>
    <lineage>
        <taxon>Eukaryota</taxon>
        <taxon>Viridiplantae</taxon>
        <taxon>Chlorophyta</taxon>
        <taxon>core chlorophytes</taxon>
        <taxon>Chlorophyceae</taxon>
        <taxon>CS clade</taxon>
        <taxon>Chlamydomonadales</taxon>
        <taxon>Astrephomenaceae</taxon>
        <taxon>Astrephomene</taxon>
    </lineage>
</organism>
<evidence type="ECO:0000313" key="2">
    <source>
        <dbReference type="EMBL" id="GFR50007.1"/>
    </source>
</evidence>
<reference evidence="2 3" key="1">
    <citation type="journal article" date="2021" name="Sci. Rep.">
        <title>Genome sequencing of the multicellular alga Astrephomene provides insights into convergent evolution of germ-soma differentiation.</title>
        <authorList>
            <person name="Yamashita S."/>
            <person name="Yamamoto K."/>
            <person name="Matsuzaki R."/>
            <person name="Suzuki S."/>
            <person name="Yamaguchi H."/>
            <person name="Hirooka S."/>
            <person name="Minakuchi Y."/>
            <person name="Miyagishima S."/>
            <person name="Kawachi M."/>
            <person name="Toyoda A."/>
            <person name="Nozaki H."/>
        </authorList>
    </citation>
    <scope>NUCLEOTIDE SEQUENCE [LARGE SCALE GENOMIC DNA]</scope>
    <source>
        <strain evidence="2 3">NIES-4017</strain>
    </source>
</reference>
<feature type="region of interest" description="Disordered" evidence="1">
    <location>
        <begin position="177"/>
        <end position="264"/>
    </location>
</feature>
<comment type="caution">
    <text evidence="2">The sequence shown here is derived from an EMBL/GenBank/DDBJ whole genome shotgun (WGS) entry which is preliminary data.</text>
</comment>
<dbReference type="AlphaFoldDB" id="A0AAD3E029"/>
<keyword evidence="3" id="KW-1185">Reference proteome</keyword>
<feature type="compositionally biased region" description="Low complexity" evidence="1">
    <location>
        <begin position="123"/>
        <end position="135"/>
    </location>
</feature>